<dbReference type="PANTHER" id="PTHR44591:SF24">
    <property type="entry name" value="PROTEIN-GLUTAMATE METHYLESTERASE_PROTEIN-GLUTAMINE GLUTAMINASE 1"/>
    <property type="match status" value="1"/>
</dbReference>
<dbReference type="PROSITE" id="PS50110">
    <property type="entry name" value="RESPONSE_REGULATORY"/>
    <property type="match status" value="1"/>
</dbReference>
<dbReference type="InterPro" id="IPR050595">
    <property type="entry name" value="Bact_response_regulator"/>
</dbReference>
<sequence>MTIRILICDDSALARKQMARTLPSDWDVQIRFASQGSEALELLHNQGADVLFLDLNMPVLDGYGVLEAIRKQELQVITVVVSGDIQPQAMSRVKALGAIGFIKKPIDTDELTRLLTEYGLYQPNTGARQTPPEALPSLTLSLQDYLQELANVAMGQASNLLARLLNVFILQPVPKVAMIARSELSMAISAVEGNSQYSAVCQGFVGAGVSGEALLLFSDSSIEAMARLLHYDEPDNPAPDMEILMDMSSILFGAFLKGLGDQLDIHFGLDQPTILGQHQQLEVLLEHHRQQAEQLLCIEIPYELEQQHISCNLLVLLTEDSVNRLEQRLIYLTE</sequence>
<dbReference type="SUPFAM" id="SSF52172">
    <property type="entry name" value="CheY-like"/>
    <property type="match status" value="1"/>
</dbReference>
<evidence type="ECO:0000256" key="1">
    <source>
        <dbReference type="ARBA" id="ARBA00022500"/>
    </source>
</evidence>
<dbReference type="InterPro" id="IPR011006">
    <property type="entry name" value="CheY-like_superfamily"/>
</dbReference>
<evidence type="ECO:0000313" key="5">
    <source>
        <dbReference type="EMBL" id="GAA3698691.1"/>
    </source>
</evidence>
<evidence type="ECO:0000256" key="3">
    <source>
        <dbReference type="PROSITE-ProRule" id="PRU00169"/>
    </source>
</evidence>
<feature type="modified residue" description="4-aspartylphosphate" evidence="3">
    <location>
        <position position="54"/>
    </location>
</feature>
<feature type="domain" description="Response regulatory" evidence="4">
    <location>
        <begin position="4"/>
        <end position="119"/>
    </location>
</feature>
<keyword evidence="2 3" id="KW-0597">Phosphoprotein</keyword>
<dbReference type="Gene3D" id="3.40.50.2300">
    <property type="match status" value="1"/>
</dbReference>
<dbReference type="CDD" id="cd17593">
    <property type="entry name" value="REC_CheC-like"/>
    <property type="match status" value="1"/>
</dbReference>
<dbReference type="RefSeq" id="WP_344961395.1">
    <property type="nucleotide sequence ID" value="NZ_BAABDS010000002.1"/>
</dbReference>
<dbReference type="InterPro" id="IPR028976">
    <property type="entry name" value="CheC-like_sf"/>
</dbReference>
<comment type="caution">
    <text evidence="5">The sequence shown here is derived from an EMBL/GenBank/DDBJ whole genome shotgun (WGS) entry which is preliminary data.</text>
</comment>
<dbReference type="SUPFAM" id="SSF103039">
    <property type="entry name" value="CheC-like"/>
    <property type="match status" value="1"/>
</dbReference>
<organism evidence="5 6">
    <name type="scientific">Oceanisphaera sediminis</name>
    <dbReference type="NCBI Taxonomy" id="981381"/>
    <lineage>
        <taxon>Bacteria</taxon>
        <taxon>Pseudomonadati</taxon>
        <taxon>Pseudomonadota</taxon>
        <taxon>Gammaproteobacteria</taxon>
        <taxon>Aeromonadales</taxon>
        <taxon>Aeromonadaceae</taxon>
        <taxon>Oceanisphaera</taxon>
    </lineage>
</organism>
<keyword evidence="1" id="KW-0145">Chemotaxis</keyword>
<dbReference type="PANTHER" id="PTHR44591">
    <property type="entry name" value="STRESS RESPONSE REGULATOR PROTEIN 1"/>
    <property type="match status" value="1"/>
</dbReference>
<dbReference type="InterPro" id="IPR001789">
    <property type="entry name" value="Sig_transdc_resp-reg_receiver"/>
</dbReference>
<protein>
    <submittedName>
        <fullName evidence="5">Response regulator</fullName>
    </submittedName>
</protein>
<proteinExistence type="predicted"/>
<dbReference type="CDD" id="cd17910">
    <property type="entry name" value="CheC_ClassII"/>
    <property type="match status" value="1"/>
</dbReference>
<gene>
    <name evidence="5" type="ORF">GCM10022421_01140</name>
</gene>
<dbReference type="Gene3D" id="3.40.1550.10">
    <property type="entry name" value="CheC-like"/>
    <property type="match status" value="1"/>
</dbReference>
<dbReference type="Proteomes" id="UP001501479">
    <property type="component" value="Unassembled WGS sequence"/>
</dbReference>
<dbReference type="EMBL" id="BAABDS010000002">
    <property type="protein sequence ID" value="GAA3698691.1"/>
    <property type="molecule type" value="Genomic_DNA"/>
</dbReference>
<reference evidence="6" key="1">
    <citation type="journal article" date="2019" name="Int. J. Syst. Evol. Microbiol.">
        <title>The Global Catalogue of Microorganisms (GCM) 10K type strain sequencing project: providing services to taxonomists for standard genome sequencing and annotation.</title>
        <authorList>
            <consortium name="The Broad Institute Genomics Platform"/>
            <consortium name="The Broad Institute Genome Sequencing Center for Infectious Disease"/>
            <person name="Wu L."/>
            <person name="Ma J."/>
        </authorList>
    </citation>
    <scope>NUCLEOTIDE SEQUENCE [LARGE SCALE GENOMIC DNA]</scope>
    <source>
        <strain evidence="6">JCM 17329</strain>
    </source>
</reference>
<name>A0ABP7D358_9GAMM</name>
<dbReference type="Pfam" id="PF00072">
    <property type="entry name" value="Response_reg"/>
    <property type="match status" value="1"/>
</dbReference>
<accession>A0ABP7D358</accession>
<evidence type="ECO:0000256" key="2">
    <source>
        <dbReference type="ARBA" id="ARBA00022553"/>
    </source>
</evidence>
<evidence type="ECO:0000259" key="4">
    <source>
        <dbReference type="PROSITE" id="PS50110"/>
    </source>
</evidence>
<keyword evidence="6" id="KW-1185">Reference proteome</keyword>
<evidence type="ECO:0000313" key="6">
    <source>
        <dbReference type="Proteomes" id="UP001501479"/>
    </source>
</evidence>
<dbReference type="SMART" id="SM00448">
    <property type="entry name" value="REC"/>
    <property type="match status" value="1"/>
</dbReference>